<dbReference type="Proteomes" id="UP001519332">
    <property type="component" value="Unassembled WGS sequence"/>
</dbReference>
<dbReference type="InterPro" id="IPR022409">
    <property type="entry name" value="PKD/Chitinase_dom"/>
</dbReference>
<gene>
    <name evidence="3" type="ORF">JOF56_007077</name>
</gene>
<dbReference type="CDD" id="cd00146">
    <property type="entry name" value="PKD"/>
    <property type="match status" value="1"/>
</dbReference>
<evidence type="ECO:0000256" key="1">
    <source>
        <dbReference type="SAM" id="MobiDB-lite"/>
    </source>
</evidence>
<keyword evidence="4" id="KW-1185">Reference proteome</keyword>
<dbReference type="PANTHER" id="PTHR47197">
    <property type="entry name" value="PROTEIN NIRF"/>
    <property type="match status" value="1"/>
</dbReference>
<dbReference type="SUPFAM" id="SSF49299">
    <property type="entry name" value="PKD domain"/>
    <property type="match status" value="1"/>
</dbReference>
<name>A0ABS4TQK6_9PSEU</name>
<accession>A0ABS4TQK6</accession>
<dbReference type="InterPro" id="IPR013783">
    <property type="entry name" value="Ig-like_fold"/>
</dbReference>
<dbReference type="EMBL" id="JAGINW010000001">
    <property type="protein sequence ID" value="MBP2326692.1"/>
    <property type="molecule type" value="Genomic_DNA"/>
</dbReference>
<comment type="caution">
    <text evidence="3">The sequence shown here is derived from an EMBL/GenBank/DDBJ whole genome shotgun (WGS) entry which is preliminary data.</text>
</comment>
<dbReference type="Pfam" id="PF18998">
    <property type="entry name" value="Flg_new_2"/>
    <property type="match status" value="1"/>
</dbReference>
<dbReference type="PANTHER" id="PTHR47197:SF3">
    <property type="entry name" value="DIHYDRO-HEME D1 DEHYDROGENASE"/>
    <property type="match status" value="1"/>
</dbReference>
<dbReference type="InterPro" id="IPR015943">
    <property type="entry name" value="WD40/YVTN_repeat-like_dom_sf"/>
</dbReference>
<dbReference type="InterPro" id="IPR011048">
    <property type="entry name" value="Haem_d1_sf"/>
</dbReference>
<reference evidence="3 4" key="1">
    <citation type="submission" date="2021-03" db="EMBL/GenBank/DDBJ databases">
        <title>Sequencing the genomes of 1000 actinobacteria strains.</title>
        <authorList>
            <person name="Klenk H.-P."/>
        </authorList>
    </citation>
    <scope>NUCLEOTIDE SEQUENCE [LARGE SCALE GENOMIC DNA]</scope>
    <source>
        <strain evidence="3 4">DSM 46670</strain>
    </source>
</reference>
<feature type="domain" description="PKD" evidence="2">
    <location>
        <begin position="491"/>
        <end position="542"/>
    </location>
</feature>
<dbReference type="Gene3D" id="2.130.10.10">
    <property type="entry name" value="YVTN repeat-like/Quinoprotein amine dehydrogenase"/>
    <property type="match status" value="1"/>
</dbReference>
<sequence>MRKNLSAAGRYWPRIAAAGAAAVSLAAVTLLGIDDGTPAHSVQMLTGAAWLPSTKVGQVTLLDGSSTEVMAQVQVAAANNLLDVVQQGSNAYAIDRTAGTVRRVDGATFAMTATAAPVPDARAGLAAFATSTDLYTMDTKRGVLAVVDPRTLALRGDLFSIGAEINAGAAAVDDSGRLWIVDRNTGDLTRIAGADRTTHRGVTKPGQSVLSLAGGNPVIVNTDDRKAVTIDSDSGEVVNTLDMELRPGDPVQISGSPYSQRVYVVASRGVLTICDLKASKCDTSIPLTGGSTLGAAIEADNRLFVPDYTTGQVWIVDLTTKAAQRTQVLTPSTRFQLLTRDGKVFFNDPGSERAGVIQFDGSVLRAAKYDPADPRKGLVQQPGDPAPVQPQPNPPTQPVPPSEPPPSQQPPSQQPPDQQQPPPIQNPPPQQGNPPPQQGNPPPQQGNPPPLDPPSDNPPPVKPVLRITLSKANPTANEDVTLRVDTTDGVTPRSAHWDFGDGQQGSGATVTHKWTAARTYQVSVQATMPDDQQAMASATVQVSPVPKVRLTVTTPSHGKVTGTGIACPPTCKTDVDKGQSITLTAQPDTDAKFVSWGGACAGNQGCTVVMDANKTVSATFNKPPAGDFTVGPLNGGHCFLRSGSNGTWDVDMWFTIGWTSATGTAMPANKLRLTTDVGRSRDWGFSQLGQPGDWIDTFIDPDNRYLNRVLKVTVAVDPDNAVAETVETNNKFTLVVDLRTPLPPANTNKEVPCHK</sequence>
<protein>
    <recommendedName>
        <fullName evidence="2">PKD domain-containing protein</fullName>
    </recommendedName>
</protein>
<dbReference type="Gene3D" id="2.60.40.10">
    <property type="entry name" value="Immunoglobulins"/>
    <property type="match status" value="1"/>
</dbReference>
<dbReference type="PROSITE" id="PS50093">
    <property type="entry name" value="PKD"/>
    <property type="match status" value="1"/>
</dbReference>
<evidence type="ECO:0000313" key="4">
    <source>
        <dbReference type="Proteomes" id="UP001519332"/>
    </source>
</evidence>
<evidence type="ECO:0000313" key="3">
    <source>
        <dbReference type="EMBL" id="MBP2326692.1"/>
    </source>
</evidence>
<proteinExistence type="predicted"/>
<dbReference type="InterPro" id="IPR044060">
    <property type="entry name" value="Bacterial_rp_domain"/>
</dbReference>
<dbReference type="SUPFAM" id="SSF51004">
    <property type="entry name" value="C-terminal (heme d1) domain of cytochrome cd1-nitrite reductase"/>
    <property type="match status" value="1"/>
</dbReference>
<dbReference type="InterPro" id="IPR000601">
    <property type="entry name" value="PKD_dom"/>
</dbReference>
<dbReference type="InterPro" id="IPR035986">
    <property type="entry name" value="PKD_dom_sf"/>
</dbReference>
<dbReference type="Pfam" id="PF18911">
    <property type="entry name" value="PKD_4"/>
    <property type="match status" value="1"/>
</dbReference>
<feature type="region of interest" description="Disordered" evidence="1">
    <location>
        <begin position="373"/>
        <end position="464"/>
    </location>
</feature>
<feature type="compositionally biased region" description="Pro residues" evidence="1">
    <location>
        <begin position="384"/>
        <end position="462"/>
    </location>
</feature>
<dbReference type="RefSeq" id="WP_209643731.1">
    <property type="nucleotide sequence ID" value="NZ_JAGINW010000001.1"/>
</dbReference>
<organism evidence="3 4">
    <name type="scientific">Kibdelosporangium banguiense</name>
    <dbReference type="NCBI Taxonomy" id="1365924"/>
    <lineage>
        <taxon>Bacteria</taxon>
        <taxon>Bacillati</taxon>
        <taxon>Actinomycetota</taxon>
        <taxon>Actinomycetes</taxon>
        <taxon>Pseudonocardiales</taxon>
        <taxon>Pseudonocardiaceae</taxon>
        <taxon>Kibdelosporangium</taxon>
    </lineage>
</organism>
<evidence type="ECO:0000259" key="2">
    <source>
        <dbReference type="PROSITE" id="PS50093"/>
    </source>
</evidence>
<dbReference type="SMART" id="SM00089">
    <property type="entry name" value="PKD"/>
    <property type="match status" value="1"/>
</dbReference>
<dbReference type="InterPro" id="IPR051200">
    <property type="entry name" value="Host-pathogen_enzymatic-act"/>
</dbReference>